<reference evidence="1 2" key="1">
    <citation type="submission" date="2024-06" db="EMBL/GenBank/DDBJ databases">
        <title>Genomic Encyclopedia of Type Strains, Phase IV (KMG-IV): sequencing the most valuable type-strain genomes for metagenomic binning, comparative biology and taxonomic classification.</title>
        <authorList>
            <person name="Goeker M."/>
        </authorList>
    </citation>
    <scope>NUCLEOTIDE SEQUENCE [LARGE SCALE GENOMIC DNA]</scope>
    <source>
        <strain evidence="1 2">DSM 21460</strain>
    </source>
</reference>
<dbReference type="EMBL" id="JBEPMA010000007">
    <property type="protein sequence ID" value="MET3617681.1"/>
    <property type="molecule type" value="Genomic_DNA"/>
</dbReference>
<keyword evidence="2" id="KW-1185">Reference proteome</keyword>
<protein>
    <submittedName>
        <fullName evidence="1">Uncharacterized protein</fullName>
    </submittedName>
</protein>
<accession>A0ABV2JBQ0</accession>
<gene>
    <name evidence="1" type="ORF">ABID14_001315</name>
</gene>
<organism evidence="1 2">
    <name type="scientific">Peptoniphilus olsenii</name>
    <dbReference type="NCBI Taxonomy" id="411570"/>
    <lineage>
        <taxon>Bacteria</taxon>
        <taxon>Bacillati</taxon>
        <taxon>Bacillota</taxon>
        <taxon>Tissierellia</taxon>
        <taxon>Tissierellales</taxon>
        <taxon>Peptoniphilaceae</taxon>
        <taxon>Peptoniphilus</taxon>
    </lineage>
</organism>
<name>A0ABV2JBQ0_9FIRM</name>
<dbReference type="Proteomes" id="UP001549162">
    <property type="component" value="Unassembled WGS sequence"/>
</dbReference>
<dbReference type="RefSeq" id="WP_354368354.1">
    <property type="nucleotide sequence ID" value="NZ_JBEPMA010000007.1"/>
</dbReference>
<evidence type="ECO:0000313" key="2">
    <source>
        <dbReference type="Proteomes" id="UP001549162"/>
    </source>
</evidence>
<proteinExistence type="predicted"/>
<evidence type="ECO:0000313" key="1">
    <source>
        <dbReference type="EMBL" id="MET3617681.1"/>
    </source>
</evidence>
<comment type="caution">
    <text evidence="1">The sequence shown here is derived from an EMBL/GenBank/DDBJ whole genome shotgun (WGS) entry which is preliminary data.</text>
</comment>
<sequence length="55" mass="6022">MVWINKPIQKRISKSKSETNASAIHLLCVVEWCVVENGCVIVGGGIPLPCTSKRK</sequence>